<reference evidence="9 10" key="1">
    <citation type="submission" date="2015-05" db="EMBL/GenBank/DDBJ databases">
        <title>Whole genome sequence and identification of bacterial endophytes from Costus igneus.</title>
        <authorList>
            <person name="Lee Y.P."/>
            <person name="Gan H.M."/>
            <person name="Eng W."/>
            <person name="Wheatley M.S."/>
            <person name="Caraballo A."/>
            <person name="Polter S."/>
            <person name="Savka M.A."/>
            <person name="Hudson A.O."/>
        </authorList>
    </citation>
    <scope>NUCLEOTIDE SEQUENCE [LARGE SCALE GENOMIC DNA]</scope>
    <source>
        <strain evidence="9 10">RIT379</strain>
    </source>
</reference>
<keyword evidence="3 9" id="KW-0560">Oxidoreductase</keyword>
<dbReference type="InterPro" id="IPR016161">
    <property type="entry name" value="Ald_DH/histidinol_DH"/>
</dbReference>
<evidence type="ECO:0000256" key="2">
    <source>
        <dbReference type="ARBA" id="ARBA00012884"/>
    </source>
</evidence>
<dbReference type="OrthoDB" id="9762913at2"/>
<name>A0A0J1IN68_NIACI</name>
<dbReference type="FunFam" id="3.40.605.10:FF:000045">
    <property type="entry name" value="1-pyrroline-5-carboxylate dehydrogenase 1"/>
    <property type="match status" value="1"/>
</dbReference>
<dbReference type="CDD" id="cd07124">
    <property type="entry name" value="ALDH_PutA-P5CDH-RocA"/>
    <property type="match status" value="1"/>
</dbReference>
<dbReference type="InterPro" id="IPR050485">
    <property type="entry name" value="Proline_metab_enzyme"/>
</dbReference>
<dbReference type="Gene3D" id="3.40.605.10">
    <property type="entry name" value="Aldehyde Dehydrogenase, Chain A, domain 1"/>
    <property type="match status" value="1"/>
</dbReference>
<evidence type="ECO:0000256" key="6">
    <source>
        <dbReference type="ARBA" id="ARBA00061617"/>
    </source>
</evidence>
<feature type="domain" description="Aldehyde dehydrogenase" evidence="8">
    <location>
        <begin position="55"/>
        <end position="517"/>
    </location>
</feature>
<dbReference type="InterPro" id="IPR005932">
    <property type="entry name" value="RocA"/>
</dbReference>
<evidence type="ECO:0000256" key="4">
    <source>
        <dbReference type="ARBA" id="ARBA00023027"/>
    </source>
</evidence>
<comment type="catalytic activity">
    <reaction evidence="5">
        <text>L-glutamate 5-semialdehyde + NAD(+) + H2O = L-glutamate + NADH + 2 H(+)</text>
        <dbReference type="Rhea" id="RHEA:30235"/>
        <dbReference type="ChEBI" id="CHEBI:15377"/>
        <dbReference type="ChEBI" id="CHEBI:15378"/>
        <dbReference type="ChEBI" id="CHEBI:29985"/>
        <dbReference type="ChEBI" id="CHEBI:57540"/>
        <dbReference type="ChEBI" id="CHEBI:57945"/>
        <dbReference type="ChEBI" id="CHEBI:58066"/>
        <dbReference type="EC" id="1.2.1.88"/>
    </reaction>
</comment>
<dbReference type="GO" id="GO:0004657">
    <property type="term" value="F:proline dehydrogenase activity"/>
    <property type="evidence" value="ECO:0007669"/>
    <property type="project" value="UniProtKB-ARBA"/>
</dbReference>
<dbReference type="NCBIfam" id="NF002852">
    <property type="entry name" value="PRK03137.1"/>
    <property type="match status" value="1"/>
</dbReference>
<evidence type="ECO:0000256" key="3">
    <source>
        <dbReference type="ARBA" id="ARBA00023002"/>
    </source>
</evidence>
<organism evidence="9 10">
    <name type="scientific">Niallia circulans</name>
    <name type="common">Bacillus circulans</name>
    <dbReference type="NCBI Taxonomy" id="1397"/>
    <lineage>
        <taxon>Bacteria</taxon>
        <taxon>Bacillati</taxon>
        <taxon>Bacillota</taxon>
        <taxon>Bacilli</taxon>
        <taxon>Bacillales</taxon>
        <taxon>Bacillaceae</taxon>
        <taxon>Niallia</taxon>
    </lineage>
</organism>
<comment type="caution">
    <text evidence="9">The sequence shown here is derived from an EMBL/GenBank/DDBJ whole genome shotgun (WGS) entry which is preliminary data.</text>
</comment>
<evidence type="ECO:0000256" key="7">
    <source>
        <dbReference type="NCBIfam" id="TIGR01237"/>
    </source>
</evidence>
<dbReference type="InterPro" id="IPR015590">
    <property type="entry name" value="Aldehyde_DH_dom"/>
</dbReference>
<dbReference type="GO" id="GO:0009898">
    <property type="term" value="C:cytoplasmic side of plasma membrane"/>
    <property type="evidence" value="ECO:0007669"/>
    <property type="project" value="TreeGrafter"/>
</dbReference>
<dbReference type="PATRIC" id="fig|1397.4.peg.2993"/>
<dbReference type="EC" id="1.2.1.88" evidence="2 7"/>
<dbReference type="Proteomes" id="UP000036045">
    <property type="component" value="Unassembled WGS sequence"/>
</dbReference>
<evidence type="ECO:0000313" key="9">
    <source>
        <dbReference type="EMBL" id="KLV27424.1"/>
    </source>
</evidence>
<protein>
    <recommendedName>
        <fullName evidence="2 7">L-glutamate gamma-semialdehyde dehydrogenase</fullName>
        <ecNumber evidence="2 7">1.2.1.88</ecNumber>
    </recommendedName>
</protein>
<dbReference type="PANTHER" id="PTHR42862:SF1">
    <property type="entry name" value="DELTA-1-PYRROLINE-5-CARBOXYLATE DEHYDROGENASE 2, ISOFORM A-RELATED"/>
    <property type="match status" value="1"/>
</dbReference>
<dbReference type="Gene3D" id="3.40.309.10">
    <property type="entry name" value="Aldehyde Dehydrogenase, Chain A, domain 2"/>
    <property type="match status" value="1"/>
</dbReference>
<dbReference type="InterPro" id="IPR016163">
    <property type="entry name" value="Ald_DH_C"/>
</dbReference>
<dbReference type="FunFam" id="3.40.309.10:FF:000005">
    <property type="entry name" value="1-pyrroline-5-carboxylate dehydrogenase 1"/>
    <property type="match status" value="1"/>
</dbReference>
<evidence type="ECO:0000256" key="1">
    <source>
        <dbReference type="ARBA" id="ARBA00004786"/>
    </source>
</evidence>
<comment type="similarity">
    <text evidence="6">Belongs to the aldehyde dehydrogenase family. RocA subfamily.</text>
</comment>
<proteinExistence type="inferred from homology"/>
<dbReference type="GO" id="GO:0010133">
    <property type="term" value="P:L-proline catabolic process to L-glutamate"/>
    <property type="evidence" value="ECO:0007669"/>
    <property type="project" value="TreeGrafter"/>
</dbReference>
<dbReference type="RefSeq" id="WP_047940743.1">
    <property type="nucleotide sequence ID" value="NZ_JBANBP010000082.1"/>
</dbReference>
<gene>
    <name evidence="9" type="ORF">ABW02_04500</name>
</gene>
<evidence type="ECO:0000256" key="5">
    <source>
        <dbReference type="ARBA" id="ARBA00048142"/>
    </source>
</evidence>
<dbReference type="InterPro" id="IPR016160">
    <property type="entry name" value="Ald_DH_CS_CYS"/>
</dbReference>
<dbReference type="AlphaFoldDB" id="A0A0J1IN68"/>
<dbReference type="EMBL" id="LDPH01000003">
    <property type="protein sequence ID" value="KLV27424.1"/>
    <property type="molecule type" value="Genomic_DNA"/>
</dbReference>
<keyword evidence="4" id="KW-0520">NAD</keyword>
<sequence length="524" mass="57210">MTNTTSIPPYKNEPFTDFTKIENQHAMEAAIQKVKEELGKTFPLVIGKAKIMTEEKTVSINPANVDEVIGEVSKGNKEYAEKAMQEALHSFETWKKVKPAERAEYLFKAAQLMRERKHEFSAYLILESGKNWVEADADTAEAIDFLEFYGREMIRLSETSIHQPLYPTAGEVDNKITYIPLGVGVVISPFNFPLAIMAGTTVAGVVSGNTVILKPSDNTPVIAAKFVELMEEVGLPSGVINYLPGDSLEVGEYLVEHPKTRFISFTGSRAVGCRIYERASVVQPGQIWLKRIVAEMGGKDGIVVDETADLDAAAEAIVAAAFGFQGQKCSAGSRAIIVESVYDKVVEKVVARTKNLAIGLPETNAAVGPVIDEKALNKILGYIEIGKNEGNLAIGGSRAEGNGYYIEPTIFIDVPADARIMKEEIFGPVLAICKVPDWKTGIEVYNDTEYGLTGSFFSTQEDRIEYALENQHCGNLYINKKCTGALVGVHPFGGFNMSGTDSKAGGFDYLLLFTQAKLSTKKIL</sequence>
<dbReference type="NCBIfam" id="TIGR01237">
    <property type="entry name" value="D1pyr5carbox2"/>
    <property type="match status" value="1"/>
</dbReference>
<accession>A0A0J1IN68</accession>
<dbReference type="GO" id="GO:0003842">
    <property type="term" value="F:L-glutamate gamma-semialdehyde dehydrogenase activity"/>
    <property type="evidence" value="ECO:0007669"/>
    <property type="project" value="UniProtKB-UniRule"/>
</dbReference>
<dbReference type="PROSITE" id="PS00070">
    <property type="entry name" value="ALDEHYDE_DEHYDR_CYS"/>
    <property type="match status" value="1"/>
</dbReference>
<dbReference type="SUPFAM" id="SSF53720">
    <property type="entry name" value="ALDH-like"/>
    <property type="match status" value="1"/>
</dbReference>
<comment type="pathway">
    <text evidence="1">Amino-acid degradation; L-proline degradation into L-glutamate; L-glutamate from L-proline: step 2/2.</text>
</comment>
<dbReference type="InterPro" id="IPR016162">
    <property type="entry name" value="Ald_DH_N"/>
</dbReference>
<keyword evidence="10" id="KW-1185">Reference proteome</keyword>
<dbReference type="PANTHER" id="PTHR42862">
    <property type="entry name" value="DELTA-1-PYRROLINE-5-CARBOXYLATE DEHYDROGENASE 1, ISOFORM A-RELATED"/>
    <property type="match status" value="1"/>
</dbReference>
<evidence type="ECO:0000313" key="10">
    <source>
        <dbReference type="Proteomes" id="UP000036045"/>
    </source>
</evidence>
<dbReference type="Pfam" id="PF00171">
    <property type="entry name" value="Aldedh"/>
    <property type="match status" value="1"/>
</dbReference>
<evidence type="ECO:0000259" key="8">
    <source>
        <dbReference type="Pfam" id="PF00171"/>
    </source>
</evidence>